<keyword evidence="9" id="KW-0493">Microtubule</keyword>
<dbReference type="EMBL" id="JAODUO010000817">
    <property type="protein sequence ID" value="KAK2174230.1"/>
    <property type="molecule type" value="Genomic_DNA"/>
</dbReference>
<comment type="subcellular location">
    <subcellularLocation>
        <location evidence="4">Cytoplasm</location>
        <location evidence="4">Cytoskeleton</location>
    </subcellularLocation>
    <subcellularLocation>
        <location evidence="5">Cytoplasm</location>
        <location evidence="5">Cytosol</location>
    </subcellularLocation>
    <subcellularLocation>
        <location evidence="3">Mitochondrion</location>
    </subcellularLocation>
    <subcellularLocation>
        <location evidence="2">Nucleus</location>
    </subcellularLocation>
</comment>
<evidence type="ECO:0000256" key="20">
    <source>
        <dbReference type="SAM" id="MobiDB-lite"/>
    </source>
</evidence>
<dbReference type="EC" id="5.2.1.8" evidence="18"/>
<evidence type="ECO:0000256" key="16">
    <source>
        <dbReference type="ARBA" id="ARBA00023235"/>
    </source>
</evidence>
<comment type="catalytic activity">
    <reaction evidence="1 18">
        <text>[protein]-peptidylproline (omega=180) = [protein]-peptidylproline (omega=0)</text>
        <dbReference type="Rhea" id="RHEA:16237"/>
        <dbReference type="Rhea" id="RHEA-COMP:10747"/>
        <dbReference type="Rhea" id="RHEA-COMP:10748"/>
        <dbReference type="ChEBI" id="CHEBI:83833"/>
        <dbReference type="ChEBI" id="CHEBI:83834"/>
        <dbReference type="EC" id="5.2.1.8"/>
    </reaction>
</comment>
<evidence type="ECO:0000256" key="6">
    <source>
        <dbReference type="ARBA" id="ARBA00022481"/>
    </source>
</evidence>
<dbReference type="GO" id="GO:0005634">
    <property type="term" value="C:nucleus"/>
    <property type="evidence" value="ECO:0007669"/>
    <property type="project" value="UniProtKB-SubCell"/>
</dbReference>
<evidence type="ECO:0000256" key="5">
    <source>
        <dbReference type="ARBA" id="ARBA00004514"/>
    </source>
</evidence>
<evidence type="ECO:0000256" key="8">
    <source>
        <dbReference type="ARBA" id="ARBA00022553"/>
    </source>
</evidence>
<dbReference type="PANTHER" id="PTHR46512">
    <property type="entry name" value="PEPTIDYLPROLYL ISOMERASE"/>
    <property type="match status" value="1"/>
</dbReference>
<sequence length="503" mass="55511">MSEDAPQPTESMSVDDNTPAPEAESTSSYTPGPDAVDITPNKDGGVLKEIKQQGTGNSYPHTGDKVSVHYVGTLTDGSKFDSSRDRGDKFEFDLGKGSVIKAWDIGVATMKRGEIAVLTCKSDYAYGDSGSPPKIPPGATLVFEVELFDWRGTDVSEHQDGGVLMSQLEAGEGYTSPNDCATCEIQLVGMCNGRVFEDRHVSFVMGEGSEVGLLESVEYAVRKFKKGEKALLVVKAKYGYGAVGNKEFNIPPNADLEYEVKLKKFEKVKESWEMNEDEKLEQAEIMKGKGTSFFKKGKLVVAMRYYKKVVSFLENETSYEGDMADKRKALLLAAFLNLAMCHLKQGEDNDACQQCDKALELDPKNEKGLFRRGTAHLNVKDYEAALSDFRAVLLVDPNNKAAKNQVVLTAQKIKKQHDSEKKLYSNLFRQMIQTDSKAHLPQGHAVGESGESLAEIGEWSNDMAKGMMTLEEEMEAFGEKMPAAQYDKNGDKENADPRREGRS</sequence>
<feature type="compositionally biased region" description="Basic and acidic residues" evidence="20">
    <location>
        <begin position="488"/>
        <end position="503"/>
    </location>
</feature>
<dbReference type="FunFam" id="1.25.40.10:FF:000008">
    <property type="entry name" value="Peptidylprolyl isomerase"/>
    <property type="match status" value="1"/>
</dbReference>
<dbReference type="Pfam" id="PF07719">
    <property type="entry name" value="TPR_2"/>
    <property type="match status" value="1"/>
</dbReference>
<feature type="region of interest" description="Disordered" evidence="20">
    <location>
        <begin position="1"/>
        <end position="65"/>
    </location>
</feature>
<dbReference type="GO" id="GO:0005739">
    <property type="term" value="C:mitochondrion"/>
    <property type="evidence" value="ECO:0007669"/>
    <property type="project" value="UniProtKB-SubCell"/>
</dbReference>
<proteinExistence type="predicted"/>
<dbReference type="InterPro" id="IPR001179">
    <property type="entry name" value="PPIase_FKBP_dom"/>
</dbReference>
<reference evidence="22" key="1">
    <citation type="journal article" date="2023" name="Mol. Biol. Evol.">
        <title>Third-Generation Sequencing Reveals the Adaptive Role of the Epigenome in Three Deep-Sea Polychaetes.</title>
        <authorList>
            <person name="Perez M."/>
            <person name="Aroh O."/>
            <person name="Sun Y."/>
            <person name="Lan Y."/>
            <person name="Juniper S.K."/>
            <person name="Young C.R."/>
            <person name="Angers B."/>
            <person name="Qian P.Y."/>
        </authorList>
    </citation>
    <scope>NUCLEOTIDE SEQUENCE</scope>
    <source>
        <strain evidence="22">R07B-5</strain>
    </source>
</reference>
<dbReference type="FunFam" id="3.10.50.40:FF:000056">
    <property type="entry name" value="Peptidylprolyl isomerase"/>
    <property type="match status" value="1"/>
</dbReference>
<evidence type="ECO:0000313" key="23">
    <source>
        <dbReference type="Proteomes" id="UP001209878"/>
    </source>
</evidence>
<feature type="domain" description="PPIase FKBP-type" evidence="21">
    <location>
        <begin position="180"/>
        <end position="266"/>
    </location>
</feature>
<dbReference type="PROSITE" id="PS50005">
    <property type="entry name" value="TPR"/>
    <property type="match status" value="2"/>
</dbReference>
<feature type="domain" description="PPIase FKBP-type" evidence="21">
    <location>
        <begin position="63"/>
        <end position="151"/>
    </location>
</feature>
<evidence type="ECO:0000256" key="9">
    <source>
        <dbReference type="ARBA" id="ARBA00022701"/>
    </source>
</evidence>
<keyword evidence="10" id="KW-0677">Repeat</keyword>
<keyword evidence="14" id="KW-0496">Mitochondrion</keyword>
<keyword evidence="6" id="KW-0488">Methylation</keyword>
<keyword evidence="16 18" id="KW-0413">Isomerase</keyword>
<evidence type="ECO:0000256" key="11">
    <source>
        <dbReference type="ARBA" id="ARBA00022803"/>
    </source>
</evidence>
<keyword evidence="15" id="KW-0206">Cytoskeleton</keyword>
<gene>
    <name evidence="22" type="ORF">NP493_817g02035</name>
</gene>
<keyword evidence="13 18" id="KW-0697">Rotamase</keyword>
<name>A0AAD9KN12_RIDPI</name>
<evidence type="ECO:0000313" key="22">
    <source>
        <dbReference type="EMBL" id="KAK2174230.1"/>
    </source>
</evidence>
<keyword evidence="17" id="KW-0539">Nucleus</keyword>
<keyword evidence="11 19" id="KW-0802">TPR repeat</keyword>
<evidence type="ECO:0000256" key="17">
    <source>
        <dbReference type="ARBA" id="ARBA00023242"/>
    </source>
</evidence>
<feature type="repeat" description="TPR" evidence="19">
    <location>
        <begin position="332"/>
        <end position="365"/>
    </location>
</feature>
<dbReference type="GO" id="GO:0005874">
    <property type="term" value="C:microtubule"/>
    <property type="evidence" value="ECO:0007669"/>
    <property type="project" value="UniProtKB-KW"/>
</dbReference>
<evidence type="ECO:0000256" key="15">
    <source>
        <dbReference type="ARBA" id="ARBA00023212"/>
    </source>
</evidence>
<keyword evidence="8" id="KW-0597">Phosphoprotein</keyword>
<dbReference type="InterPro" id="IPR013105">
    <property type="entry name" value="TPR_2"/>
</dbReference>
<dbReference type="FunFam" id="3.10.50.40:FF:000013">
    <property type="entry name" value="Peptidylprolyl isomerase"/>
    <property type="match status" value="1"/>
</dbReference>
<accession>A0AAD9KN12</accession>
<evidence type="ECO:0000256" key="14">
    <source>
        <dbReference type="ARBA" id="ARBA00023128"/>
    </source>
</evidence>
<dbReference type="PANTHER" id="PTHR46512:SF9">
    <property type="entry name" value="PEPTIDYLPROLYL ISOMERASE"/>
    <property type="match status" value="1"/>
</dbReference>
<dbReference type="Gene3D" id="3.10.50.40">
    <property type="match status" value="2"/>
</dbReference>
<dbReference type="Pfam" id="PF00254">
    <property type="entry name" value="FKBP_C"/>
    <property type="match status" value="2"/>
</dbReference>
<dbReference type="SUPFAM" id="SSF54534">
    <property type="entry name" value="FKBP-like"/>
    <property type="match status" value="2"/>
</dbReference>
<dbReference type="AlphaFoldDB" id="A0AAD9KN12"/>
<evidence type="ECO:0000259" key="21">
    <source>
        <dbReference type="PROSITE" id="PS50059"/>
    </source>
</evidence>
<dbReference type="InterPro" id="IPR046357">
    <property type="entry name" value="PPIase_dom_sf"/>
</dbReference>
<evidence type="ECO:0000256" key="3">
    <source>
        <dbReference type="ARBA" id="ARBA00004173"/>
    </source>
</evidence>
<dbReference type="Pfam" id="PF13181">
    <property type="entry name" value="TPR_8"/>
    <property type="match status" value="1"/>
</dbReference>
<evidence type="ECO:0000256" key="10">
    <source>
        <dbReference type="ARBA" id="ARBA00022737"/>
    </source>
</evidence>
<dbReference type="Gene3D" id="1.25.40.10">
    <property type="entry name" value="Tetratricopeptide repeat domain"/>
    <property type="match status" value="1"/>
</dbReference>
<comment type="caution">
    <text evidence="22">The sequence shown here is derived from an EMBL/GenBank/DDBJ whole genome shotgun (WGS) entry which is preliminary data.</text>
</comment>
<evidence type="ECO:0000256" key="12">
    <source>
        <dbReference type="ARBA" id="ARBA00022990"/>
    </source>
</evidence>
<evidence type="ECO:0000256" key="2">
    <source>
        <dbReference type="ARBA" id="ARBA00004123"/>
    </source>
</evidence>
<evidence type="ECO:0000256" key="1">
    <source>
        <dbReference type="ARBA" id="ARBA00000971"/>
    </source>
</evidence>
<keyword evidence="23" id="KW-1185">Reference proteome</keyword>
<feature type="repeat" description="TPR" evidence="19">
    <location>
        <begin position="366"/>
        <end position="399"/>
    </location>
</feature>
<dbReference type="InterPro" id="IPR019734">
    <property type="entry name" value="TPR_rpt"/>
</dbReference>
<dbReference type="GO" id="GO:0003755">
    <property type="term" value="F:peptidyl-prolyl cis-trans isomerase activity"/>
    <property type="evidence" value="ECO:0007669"/>
    <property type="project" value="UniProtKB-KW"/>
</dbReference>
<keyword evidence="12" id="KW-0007">Acetylation</keyword>
<dbReference type="Proteomes" id="UP001209878">
    <property type="component" value="Unassembled WGS sequence"/>
</dbReference>
<dbReference type="InterPro" id="IPR050754">
    <property type="entry name" value="FKBP4/5/8-like"/>
</dbReference>
<evidence type="ECO:0000256" key="19">
    <source>
        <dbReference type="PROSITE-ProRule" id="PRU00339"/>
    </source>
</evidence>
<organism evidence="22 23">
    <name type="scientific">Ridgeia piscesae</name>
    <name type="common">Tubeworm</name>
    <dbReference type="NCBI Taxonomy" id="27915"/>
    <lineage>
        <taxon>Eukaryota</taxon>
        <taxon>Metazoa</taxon>
        <taxon>Spiralia</taxon>
        <taxon>Lophotrochozoa</taxon>
        <taxon>Annelida</taxon>
        <taxon>Polychaeta</taxon>
        <taxon>Sedentaria</taxon>
        <taxon>Canalipalpata</taxon>
        <taxon>Sabellida</taxon>
        <taxon>Siboglinidae</taxon>
        <taxon>Ridgeia</taxon>
    </lineage>
</organism>
<dbReference type="GO" id="GO:0005829">
    <property type="term" value="C:cytosol"/>
    <property type="evidence" value="ECO:0007669"/>
    <property type="project" value="UniProtKB-SubCell"/>
</dbReference>
<dbReference type="SMART" id="SM00028">
    <property type="entry name" value="TPR"/>
    <property type="match status" value="3"/>
</dbReference>
<feature type="region of interest" description="Disordered" evidence="20">
    <location>
        <begin position="477"/>
        <end position="503"/>
    </location>
</feature>
<keyword evidence="7" id="KW-0963">Cytoplasm</keyword>
<dbReference type="PROSITE" id="PS50059">
    <property type="entry name" value="FKBP_PPIASE"/>
    <property type="match status" value="2"/>
</dbReference>
<dbReference type="InterPro" id="IPR011990">
    <property type="entry name" value="TPR-like_helical_dom_sf"/>
</dbReference>
<evidence type="ECO:0000256" key="7">
    <source>
        <dbReference type="ARBA" id="ARBA00022490"/>
    </source>
</evidence>
<evidence type="ECO:0000256" key="13">
    <source>
        <dbReference type="ARBA" id="ARBA00023110"/>
    </source>
</evidence>
<evidence type="ECO:0000256" key="4">
    <source>
        <dbReference type="ARBA" id="ARBA00004245"/>
    </source>
</evidence>
<protein>
    <recommendedName>
        <fullName evidence="18">peptidylprolyl isomerase</fullName>
        <ecNumber evidence="18">5.2.1.8</ecNumber>
    </recommendedName>
</protein>
<evidence type="ECO:0000256" key="18">
    <source>
        <dbReference type="PROSITE-ProRule" id="PRU00277"/>
    </source>
</evidence>
<dbReference type="SUPFAM" id="SSF48452">
    <property type="entry name" value="TPR-like"/>
    <property type="match status" value="1"/>
</dbReference>